<proteinExistence type="predicted"/>
<organism evidence="3 4">
    <name type="scientific">Coprinellus micaceus</name>
    <name type="common">Glistening ink-cap mushroom</name>
    <name type="synonym">Coprinus micaceus</name>
    <dbReference type="NCBI Taxonomy" id="71717"/>
    <lineage>
        <taxon>Eukaryota</taxon>
        <taxon>Fungi</taxon>
        <taxon>Dikarya</taxon>
        <taxon>Basidiomycota</taxon>
        <taxon>Agaricomycotina</taxon>
        <taxon>Agaricomycetes</taxon>
        <taxon>Agaricomycetidae</taxon>
        <taxon>Agaricales</taxon>
        <taxon>Agaricineae</taxon>
        <taxon>Psathyrellaceae</taxon>
        <taxon>Coprinellus</taxon>
    </lineage>
</organism>
<name>A0A4Y7SEH7_COPMI</name>
<dbReference type="SUPFAM" id="SSF52540">
    <property type="entry name" value="P-loop containing nucleoside triphosphate hydrolases"/>
    <property type="match status" value="1"/>
</dbReference>
<dbReference type="Proteomes" id="UP000298030">
    <property type="component" value="Unassembled WGS sequence"/>
</dbReference>
<comment type="caution">
    <text evidence="3">The sequence shown here is derived from an EMBL/GenBank/DDBJ whole genome shotgun (WGS) entry which is preliminary data.</text>
</comment>
<protein>
    <recommendedName>
        <fullName evidence="2">Nephrocystin 3-like N-terminal domain-containing protein</fullName>
    </recommendedName>
</protein>
<dbReference type="InterPro" id="IPR027417">
    <property type="entry name" value="P-loop_NTPase"/>
</dbReference>
<evidence type="ECO:0000256" key="1">
    <source>
        <dbReference type="ARBA" id="ARBA00022737"/>
    </source>
</evidence>
<evidence type="ECO:0000313" key="3">
    <source>
        <dbReference type="EMBL" id="TEB20228.1"/>
    </source>
</evidence>
<evidence type="ECO:0000313" key="4">
    <source>
        <dbReference type="Proteomes" id="UP000298030"/>
    </source>
</evidence>
<dbReference type="EMBL" id="QPFP01000149">
    <property type="protein sequence ID" value="TEB20228.1"/>
    <property type="molecule type" value="Genomic_DNA"/>
</dbReference>
<accession>A0A4Y7SEH7</accession>
<evidence type="ECO:0000259" key="2">
    <source>
        <dbReference type="Pfam" id="PF24883"/>
    </source>
</evidence>
<keyword evidence="1" id="KW-0677">Repeat</keyword>
<reference evidence="3 4" key="1">
    <citation type="journal article" date="2019" name="Nat. Ecol. Evol.">
        <title>Megaphylogeny resolves global patterns of mushroom evolution.</title>
        <authorList>
            <person name="Varga T."/>
            <person name="Krizsan K."/>
            <person name="Foldi C."/>
            <person name="Dima B."/>
            <person name="Sanchez-Garcia M."/>
            <person name="Sanchez-Ramirez S."/>
            <person name="Szollosi G.J."/>
            <person name="Szarkandi J.G."/>
            <person name="Papp V."/>
            <person name="Albert L."/>
            <person name="Andreopoulos W."/>
            <person name="Angelini C."/>
            <person name="Antonin V."/>
            <person name="Barry K.W."/>
            <person name="Bougher N.L."/>
            <person name="Buchanan P."/>
            <person name="Buyck B."/>
            <person name="Bense V."/>
            <person name="Catcheside P."/>
            <person name="Chovatia M."/>
            <person name="Cooper J."/>
            <person name="Damon W."/>
            <person name="Desjardin D."/>
            <person name="Finy P."/>
            <person name="Geml J."/>
            <person name="Haridas S."/>
            <person name="Hughes K."/>
            <person name="Justo A."/>
            <person name="Karasinski D."/>
            <person name="Kautmanova I."/>
            <person name="Kiss B."/>
            <person name="Kocsube S."/>
            <person name="Kotiranta H."/>
            <person name="LaButti K.M."/>
            <person name="Lechner B.E."/>
            <person name="Liimatainen K."/>
            <person name="Lipzen A."/>
            <person name="Lukacs Z."/>
            <person name="Mihaltcheva S."/>
            <person name="Morgado L.N."/>
            <person name="Niskanen T."/>
            <person name="Noordeloos M.E."/>
            <person name="Ohm R.A."/>
            <person name="Ortiz-Santana B."/>
            <person name="Ovrebo C."/>
            <person name="Racz N."/>
            <person name="Riley R."/>
            <person name="Savchenko A."/>
            <person name="Shiryaev A."/>
            <person name="Soop K."/>
            <person name="Spirin V."/>
            <person name="Szebenyi C."/>
            <person name="Tomsovsky M."/>
            <person name="Tulloss R.E."/>
            <person name="Uehling J."/>
            <person name="Grigoriev I.V."/>
            <person name="Vagvolgyi C."/>
            <person name="Papp T."/>
            <person name="Martin F.M."/>
            <person name="Miettinen O."/>
            <person name="Hibbett D.S."/>
            <person name="Nagy L.G."/>
        </authorList>
    </citation>
    <scope>NUCLEOTIDE SEQUENCE [LARGE SCALE GENOMIC DNA]</scope>
    <source>
        <strain evidence="3 4">FP101781</strain>
    </source>
</reference>
<dbReference type="Gene3D" id="3.40.50.300">
    <property type="entry name" value="P-loop containing nucleotide triphosphate hydrolases"/>
    <property type="match status" value="1"/>
</dbReference>
<dbReference type="STRING" id="71717.A0A4Y7SEH7"/>
<gene>
    <name evidence="3" type="ORF">FA13DRAFT_1590063</name>
</gene>
<feature type="non-terminal residue" evidence="3">
    <location>
        <position position="1"/>
    </location>
</feature>
<dbReference type="InterPro" id="IPR056884">
    <property type="entry name" value="NPHP3-like_N"/>
</dbReference>
<sequence>GAAHDSDERWNAPSCHEETRIAVREDIVSWIKHGEGDEEPKRMMWLSGPAGCGKTAIAGSVAETCKKEGLLAATFFFS</sequence>
<feature type="non-terminal residue" evidence="3">
    <location>
        <position position="78"/>
    </location>
</feature>
<dbReference type="OrthoDB" id="5106486at2759"/>
<dbReference type="AlphaFoldDB" id="A0A4Y7SEH7"/>
<keyword evidence="4" id="KW-1185">Reference proteome</keyword>
<feature type="domain" description="Nephrocystin 3-like N-terminal" evidence="2">
    <location>
        <begin position="26"/>
        <end position="78"/>
    </location>
</feature>
<dbReference type="Pfam" id="PF24883">
    <property type="entry name" value="NPHP3_N"/>
    <property type="match status" value="1"/>
</dbReference>